<dbReference type="PATRIC" id="fig|1245469.3.peg.4002"/>
<gene>
    <name evidence="3" type="ORF">S58_39220</name>
</gene>
<reference evidence="3 4" key="1">
    <citation type="journal article" date="2013" name="Appl. Environ. Microbiol.">
        <title>Genome analysis suggests that the soil oligotrophic bacterium Agromonas oligotrophica (Bradyrhizobium oligotrophicum) is a nitrogen-fixing symbiont of Aeschynomene indica.</title>
        <authorList>
            <person name="Okubo T."/>
            <person name="Fukushima S."/>
            <person name="Itakura M."/>
            <person name="Oshima K."/>
            <person name="Longtonglang A."/>
            <person name="Teaumroong N."/>
            <person name="Mitsui H."/>
            <person name="Hattori M."/>
            <person name="Hattori R."/>
            <person name="Hattori T."/>
            <person name="Minamisawa K."/>
        </authorList>
    </citation>
    <scope>NUCLEOTIDE SEQUENCE [LARGE SCALE GENOMIC DNA]</scope>
    <source>
        <strain evidence="3 4">S58</strain>
    </source>
</reference>
<evidence type="ECO:0000313" key="4">
    <source>
        <dbReference type="Proteomes" id="UP000011841"/>
    </source>
</evidence>
<evidence type="ECO:0000256" key="1">
    <source>
        <dbReference type="SAM" id="MobiDB-lite"/>
    </source>
</evidence>
<proteinExistence type="predicted"/>
<feature type="compositionally biased region" description="Basic and acidic residues" evidence="1">
    <location>
        <begin position="1"/>
        <end position="36"/>
    </location>
</feature>
<keyword evidence="4" id="KW-1185">Reference proteome</keyword>
<dbReference type="Proteomes" id="UP000011841">
    <property type="component" value="Chromosome"/>
</dbReference>
<organism evidence="3 4">
    <name type="scientific">Bradyrhizobium oligotrophicum S58</name>
    <dbReference type="NCBI Taxonomy" id="1245469"/>
    <lineage>
        <taxon>Bacteria</taxon>
        <taxon>Pseudomonadati</taxon>
        <taxon>Pseudomonadota</taxon>
        <taxon>Alphaproteobacteria</taxon>
        <taxon>Hyphomicrobiales</taxon>
        <taxon>Nitrobacteraceae</taxon>
        <taxon>Bradyrhizobium</taxon>
    </lineage>
</organism>
<protein>
    <recommendedName>
        <fullName evidence="2">YjiS-like domain-containing protein</fullName>
    </recommendedName>
</protein>
<dbReference type="RefSeq" id="WP_015667020.1">
    <property type="nucleotide sequence ID" value="NC_020453.1"/>
</dbReference>
<dbReference type="GeneID" id="301821007"/>
<dbReference type="AlphaFoldDB" id="M4Z9E2"/>
<sequence length="115" mass="13608">MPSTKDDPSVSAIEVHEVRDASRSSGLFERRRDSSSRHPISPKPGAKIYYLARPASDQGCAEPEPVSLLRLWWARWRERRRFARELPWLADEVLEDYGLTRDEARRWCRRPFWRA</sequence>
<feature type="domain" description="YjiS-like" evidence="2">
    <location>
        <begin position="69"/>
        <end position="105"/>
    </location>
</feature>
<dbReference type="EMBL" id="AP012603">
    <property type="protein sequence ID" value="BAM89911.1"/>
    <property type="molecule type" value="Genomic_DNA"/>
</dbReference>
<accession>M4Z9E2</accession>
<dbReference type="OrthoDB" id="8241772at2"/>
<dbReference type="KEGG" id="aol:S58_39220"/>
<evidence type="ECO:0000313" key="3">
    <source>
        <dbReference type="EMBL" id="BAM89911.1"/>
    </source>
</evidence>
<feature type="region of interest" description="Disordered" evidence="1">
    <location>
        <begin position="1"/>
        <end position="45"/>
    </location>
</feature>
<dbReference type="InterPro" id="IPR009506">
    <property type="entry name" value="YjiS-like"/>
</dbReference>
<dbReference type="Pfam" id="PF06568">
    <property type="entry name" value="YjiS-like"/>
    <property type="match status" value="1"/>
</dbReference>
<evidence type="ECO:0000259" key="2">
    <source>
        <dbReference type="Pfam" id="PF06568"/>
    </source>
</evidence>
<dbReference type="eggNOG" id="ENOG50315NY">
    <property type="taxonomic scope" value="Bacteria"/>
</dbReference>
<dbReference type="HOGENOM" id="CLU_2328273_0_0_5"/>
<name>M4Z9E2_9BRAD</name>